<dbReference type="InterPro" id="IPR011577">
    <property type="entry name" value="Cyt_b561_bac/Ni-Hgenase"/>
</dbReference>
<dbReference type="Pfam" id="PF01292">
    <property type="entry name" value="Ni_hydr_CYTB"/>
    <property type="match status" value="1"/>
</dbReference>
<evidence type="ECO:0000256" key="9">
    <source>
        <dbReference type="ARBA" id="ARBA00022989"/>
    </source>
</evidence>
<evidence type="ECO:0000256" key="7">
    <source>
        <dbReference type="ARBA" id="ARBA00022723"/>
    </source>
</evidence>
<keyword evidence="4" id="KW-1003">Cell membrane</keyword>
<reference evidence="15 16" key="1">
    <citation type="submission" date="2010-03" db="EMBL/GenBank/DDBJ databases">
        <title>Complete sequence of Sideroxydans lithotrophicus ES-1.</title>
        <authorList>
            <consortium name="US DOE Joint Genome Institute"/>
            <person name="Lucas S."/>
            <person name="Copeland A."/>
            <person name="Lapidus A."/>
            <person name="Cheng J.-F."/>
            <person name="Bruce D."/>
            <person name="Goodwin L."/>
            <person name="Pitluck S."/>
            <person name="Munk A.C."/>
            <person name="Detter J.C."/>
            <person name="Han C."/>
            <person name="Tapia R."/>
            <person name="Larimer F."/>
            <person name="Land M."/>
            <person name="Hauser L."/>
            <person name="Kyrpides N."/>
            <person name="Ivanova N."/>
            <person name="Emerson D."/>
            <person name="Woyke T."/>
        </authorList>
    </citation>
    <scope>NUCLEOTIDE SEQUENCE [LARGE SCALE GENOMIC DNA]</scope>
    <source>
        <strain evidence="15 16">ES-1</strain>
    </source>
</reference>
<dbReference type="EMBL" id="CP001965">
    <property type="protein sequence ID" value="ADE12473.1"/>
    <property type="molecule type" value="Genomic_DNA"/>
</dbReference>
<dbReference type="HOGENOM" id="CLU_095321_2_0_4"/>
<dbReference type="InterPro" id="IPR052168">
    <property type="entry name" value="Cytochrome_b561_oxidase"/>
</dbReference>
<comment type="similarity">
    <text evidence="12">Belongs to the cytochrome b561 family.</text>
</comment>
<proteinExistence type="inferred from homology"/>
<accession>D5CLM8</accession>
<evidence type="ECO:0000256" key="1">
    <source>
        <dbReference type="ARBA" id="ARBA00001970"/>
    </source>
</evidence>
<dbReference type="GO" id="GO:0005886">
    <property type="term" value="C:plasma membrane"/>
    <property type="evidence" value="ECO:0007669"/>
    <property type="project" value="UniProtKB-SubCell"/>
</dbReference>
<evidence type="ECO:0000256" key="13">
    <source>
        <dbReference type="SAM" id="Phobius"/>
    </source>
</evidence>
<dbReference type="GO" id="GO:0020037">
    <property type="term" value="F:heme binding"/>
    <property type="evidence" value="ECO:0007669"/>
    <property type="project" value="TreeGrafter"/>
</dbReference>
<evidence type="ECO:0000256" key="6">
    <source>
        <dbReference type="ARBA" id="ARBA00022692"/>
    </source>
</evidence>
<name>D5CLM8_SIDLE</name>
<keyword evidence="6 13" id="KW-0812">Transmembrane</keyword>
<protein>
    <submittedName>
        <fullName evidence="15">Cytochrome B561</fullName>
    </submittedName>
</protein>
<sequence length="171" mass="19140">MKQYSKRTAVLHWLIFLLVIAAFFLGHELDESKNTAQKFPMFLVHFLIGDTILLLTVLRIYFRKKDGEPAPANANPLLNKLAAATHGLLNLSVIGVTIAGGVTALTSGVLDALKKGDPNLIPDFDKVKSFEFHQLFIALMLLLVAFHIAAALYHQFIVKDSLLRRIMIKRF</sequence>
<evidence type="ECO:0000256" key="8">
    <source>
        <dbReference type="ARBA" id="ARBA00022982"/>
    </source>
</evidence>
<evidence type="ECO:0000313" key="15">
    <source>
        <dbReference type="EMBL" id="ADE12473.1"/>
    </source>
</evidence>
<dbReference type="AlphaFoldDB" id="D5CLM8"/>
<evidence type="ECO:0000256" key="4">
    <source>
        <dbReference type="ARBA" id="ARBA00022475"/>
    </source>
</evidence>
<evidence type="ECO:0000256" key="11">
    <source>
        <dbReference type="ARBA" id="ARBA00023136"/>
    </source>
</evidence>
<evidence type="ECO:0000256" key="10">
    <source>
        <dbReference type="ARBA" id="ARBA00023004"/>
    </source>
</evidence>
<evidence type="ECO:0000256" key="2">
    <source>
        <dbReference type="ARBA" id="ARBA00004651"/>
    </source>
</evidence>
<organism evidence="15 16">
    <name type="scientific">Sideroxydans lithotrophicus (strain ES-1)</name>
    <dbReference type="NCBI Taxonomy" id="580332"/>
    <lineage>
        <taxon>Bacteria</taxon>
        <taxon>Pseudomonadati</taxon>
        <taxon>Pseudomonadota</taxon>
        <taxon>Betaproteobacteria</taxon>
        <taxon>Nitrosomonadales</taxon>
        <taxon>Gallionellaceae</taxon>
        <taxon>Sideroxydans</taxon>
    </lineage>
</organism>
<keyword evidence="9 13" id="KW-1133">Transmembrane helix</keyword>
<keyword evidence="3" id="KW-0813">Transport</keyword>
<evidence type="ECO:0000256" key="5">
    <source>
        <dbReference type="ARBA" id="ARBA00022617"/>
    </source>
</evidence>
<feature type="transmembrane region" description="Helical" evidence="13">
    <location>
        <begin position="135"/>
        <end position="158"/>
    </location>
</feature>
<evidence type="ECO:0000313" key="16">
    <source>
        <dbReference type="Proteomes" id="UP000001625"/>
    </source>
</evidence>
<evidence type="ECO:0000256" key="12">
    <source>
        <dbReference type="ARBA" id="ARBA00037975"/>
    </source>
</evidence>
<dbReference type="RefSeq" id="WP_013030371.1">
    <property type="nucleotide sequence ID" value="NC_013959.1"/>
</dbReference>
<dbReference type="GO" id="GO:0022904">
    <property type="term" value="P:respiratory electron transport chain"/>
    <property type="evidence" value="ECO:0007669"/>
    <property type="project" value="InterPro"/>
</dbReference>
<evidence type="ECO:0000256" key="3">
    <source>
        <dbReference type="ARBA" id="ARBA00022448"/>
    </source>
</evidence>
<dbReference type="PANTHER" id="PTHR30529:SF7">
    <property type="entry name" value="CYTOCHROME B561 BACTERIAL_NI-HYDROGENASE DOMAIN-CONTAINING PROTEIN"/>
    <property type="match status" value="1"/>
</dbReference>
<feature type="transmembrane region" description="Helical" evidence="13">
    <location>
        <begin position="39"/>
        <end position="62"/>
    </location>
</feature>
<keyword evidence="8" id="KW-0249">Electron transport</keyword>
<dbReference type="SUPFAM" id="SSF81342">
    <property type="entry name" value="Transmembrane di-heme cytochromes"/>
    <property type="match status" value="1"/>
</dbReference>
<dbReference type="InterPro" id="IPR016174">
    <property type="entry name" value="Di-haem_cyt_TM"/>
</dbReference>
<dbReference type="eggNOG" id="COG3038">
    <property type="taxonomic scope" value="Bacteria"/>
</dbReference>
<keyword evidence="5" id="KW-0349">Heme</keyword>
<keyword evidence="11 13" id="KW-0472">Membrane</keyword>
<feature type="transmembrane region" description="Helical" evidence="13">
    <location>
        <begin position="9"/>
        <end position="27"/>
    </location>
</feature>
<dbReference type="KEGG" id="slt:Slit_2245"/>
<dbReference type="GO" id="GO:0046872">
    <property type="term" value="F:metal ion binding"/>
    <property type="evidence" value="ECO:0007669"/>
    <property type="project" value="UniProtKB-KW"/>
</dbReference>
<evidence type="ECO:0000259" key="14">
    <source>
        <dbReference type="Pfam" id="PF01292"/>
    </source>
</evidence>
<comment type="subcellular location">
    <subcellularLocation>
        <location evidence="2">Cell membrane</location>
        <topology evidence="2">Multi-pass membrane protein</topology>
    </subcellularLocation>
</comment>
<feature type="domain" description="Cytochrome b561 bacterial/Ni-hydrogenase" evidence="14">
    <location>
        <begin position="4"/>
        <end position="166"/>
    </location>
</feature>
<keyword evidence="7" id="KW-0479">Metal-binding</keyword>
<gene>
    <name evidence="15" type="ordered locus">Slit_2245</name>
</gene>
<keyword evidence="16" id="KW-1185">Reference proteome</keyword>
<keyword evidence="10" id="KW-0408">Iron</keyword>
<dbReference type="GO" id="GO:0009055">
    <property type="term" value="F:electron transfer activity"/>
    <property type="evidence" value="ECO:0007669"/>
    <property type="project" value="InterPro"/>
</dbReference>
<comment type="cofactor">
    <cofactor evidence="1">
        <name>heme b</name>
        <dbReference type="ChEBI" id="CHEBI:60344"/>
    </cofactor>
</comment>
<dbReference type="PANTHER" id="PTHR30529">
    <property type="entry name" value="CYTOCHROME B561"/>
    <property type="match status" value="1"/>
</dbReference>
<dbReference type="OrthoDB" id="8536275at2"/>
<feature type="transmembrane region" description="Helical" evidence="13">
    <location>
        <begin position="88"/>
        <end position="110"/>
    </location>
</feature>
<dbReference type="Proteomes" id="UP000001625">
    <property type="component" value="Chromosome"/>
</dbReference>
<dbReference type="STRING" id="580332.Slit_2245"/>